<name>A0A5J4QGS3_9ZZZZ</name>
<dbReference type="AlphaFoldDB" id="A0A5J4QGS3"/>
<organism evidence="1">
    <name type="scientific">termite gut metagenome</name>
    <dbReference type="NCBI Taxonomy" id="433724"/>
    <lineage>
        <taxon>unclassified sequences</taxon>
        <taxon>metagenomes</taxon>
        <taxon>organismal metagenomes</taxon>
    </lineage>
</organism>
<comment type="caution">
    <text evidence="1">The sequence shown here is derived from an EMBL/GenBank/DDBJ whole genome shotgun (WGS) entry which is preliminary data.</text>
</comment>
<protein>
    <submittedName>
        <fullName evidence="1">Uncharacterized protein</fullName>
    </submittedName>
</protein>
<sequence>NNKTYVGVTTSTYSVKDTVADFGIPLSIGGGLMYIYDDRLTVFKSLIDTFVVFS</sequence>
<evidence type="ECO:0000313" key="1">
    <source>
        <dbReference type="EMBL" id="KAA6320118.1"/>
    </source>
</evidence>
<proteinExistence type="predicted"/>
<accession>A0A5J4QGS3</accession>
<reference evidence="1" key="1">
    <citation type="submission" date="2019-03" db="EMBL/GenBank/DDBJ databases">
        <title>Single cell metagenomics reveals metabolic interactions within the superorganism composed of flagellate Streblomastix strix and complex community of Bacteroidetes bacteria on its surface.</title>
        <authorList>
            <person name="Treitli S.C."/>
            <person name="Kolisko M."/>
            <person name="Husnik F."/>
            <person name="Keeling P."/>
            <person name="Hampl V."/>
        </authorList>
    </citation>
    <scope>NUCLEOTIDE SEQUENCE</scope>
    <source>
        <strain evidence="1">STM</strain>
    </source>
</reference>
<feature type="non-terminal residue" evidence="1">
    <location>
        <position position="1"/>
    </location>
</feature>
<gene>
    <name evidence="1" type="ORF">EZS27_030065</name>
</gene>
<dbReference type="EMBL" id="SNRY01003681">
    <property type="protein sequence ID" value="KAA6320118.1"/>
    <property type="molecule type" value="Genomic_DNA"/>
</dbReference>